<gene>
    <name evidence="2" type="ORF">SAMN05421676_106158</name>
</gene>
<dbReference type="PIRSF" id="PIRSF029895">
    <property type="entry name" value="SpoIV"/>
    <property type="match status" value="1"/>
</dbReference>
<dbReference type="AlphaFoldDB" id="A0A1I0G1Z2"/>
<reference evidence="3" key="1">
    <citation type="submission" date="2016-10" db="EMBL/GenBank/DDBJ databases">
        <authorList>
            <person name="Varghese N."/>
            <person name="Submissions S."/>
        </authorList>
    </citation>
    <scope>NUCLEOTIDE SEQUENCE [LARGE SCALE GENOMIC DNA]</scope>
    <source>
        <strain evidence="3">CGMCC 1.3566</strain>
    </source>
</reference>
<evidence type="ECO:0000313" key="3">
    <source>
        <dbReference type="Proteomes" id="UP000199095"/>
    </source>
</evidence>
<feature type="transmembrane region" description="Helical" evidence="1">
    <location>
        <begin position="91"/>
        <end position="110"/>
    </location>
</feature>
<keyword evidence="1" id="KW-0472">Membrane</keyword>
<dbReference type="Proteomes" id="UP000199095">
    <property type="component" value="Unassembled WGS sequence"/>
</dbReference>
<dbReference type="RefSeq" id="WP_093135123.1">
    <property type="nucleotide sequence ID" value="NZ_FOHJ01000006.1"/>
</dbReference>
<dbReference type="InterPro" id="IPR010690">
    <property type="entry name" value="YqfD"/>
</dbReference>
<evidence type="ECO:0000313" key="2">
    <source>
        <dbReference type="EMBL" id="SET63872.1"/>
    </source>
</evidence>
<protein>
    <submittedName>
        <fullName evidence="2">Similar to stage IV sporulation protein</fullName>
    </submittedName>
</protein>
<sequence>MKDKQGQFFKGYITIHVNGRKPELFLNRCMHENISIWDIRKLDENTFEFKVYVGSLSSLKQIRRQMGYKISFKEKYGFPFWLAHLKIRKPLIIGIFLALFFILVLSNMVWQVKIVGVSPEIEYKIRERLDEYGLKQGVFKFSFQSVDDIERNITNELQDVMWIGIEQKGTTYIVQGVEKSQANDDHENRPQNLVASKAGVILEMLVEKGDPQVTVYQKVKKGDILVSGLIREGVGNENSESEKAEEEKNKIGIHAEGEVFAETWYTTETTVPLSYEHQTLTGEKDEHYKLNIGNFTLPIWDFFPPDFADTHTERSEKPLHFLNLKLPFSVQKDTIFEKETTRGERSKEEAISEGIAQAKREIKRHTNHDAEIIDEEILHQSVGNGKVRLELLFTVRENIAKPQPINQGE</sequence>
<accession>A0A1I0G1Z2</accession>
<organism evidence="2 3">
    <name type="scientific">Salinibacillus kushneri</name>
    <dbReference type="NCBI Taxonomy" id="237682"/>
    <lineage>
        <taxon>Bacteria</taxon>
        <taxon>Bacillati</taxon>
        <taxon>Bacillota</taxon>
        <taxon>Bacilli</taxon>
        <taxon>Bacillales</taxon>
        <taxon>Bacillaceae</taxon>
        <taxon>Salinibacillus</taxon>
    </lineage>
</organism>
<dbReference type="Pfam" id="PF06898">
    <property type="entry name" value="YqfD"/>
    <property type="match status" value="1"/>
</dbReference>
<keyword evidence="1" id="KW-1133">Transmembrane helix</keyword>
<proteinExistence type="predicted"/>
<dbReference type="OrthoDB" id="1640349at2"/>
<keyword evidence="3" id="KW-1185">Reference proteome</keyword>
<keyword evidence="1" id="KW-0812">Transmembrane</keyword>
<dbReference type="EMBL" id="FOHJ01000006">
    <property type="protein sequence ID" value="SET63872.1"/>
    <property type="molecule type" value="Genomic_DNA"/>
</dbReference>
<name>A0A1I0G1Z2_9BACI</name>
<dbReference type="STRING" id="237682.SAMN05421676_106158"/>
<evidence type="ECO:0000256" key="1">
    <source>
        <dbReference type="SAM" id="Phobius"/>
    </source>
</evidence>
<dbReference type="NCBIfam" id="TIGR02876">
    <property type="entry name" value="spore_yqfD"/>
    <property type="match status" value="1"/>
</dbReference>